<dbReference type="Gene3D" id="2.120.10.30">
    <property type="entry name" value="TolB, C-terminal domain"/>
    <property type="match status" value="1"/>
</dbReference>
<proteinExistence type="predicted"/>
<dbReference type="KEGG" id="cvn:111108839"/>
<dbReference type="AlphaFoldDB" id="A0A8B8BB30"/>
<evidence type="ECO:0000313" key="2">
    <source>
        <dbReference type="Proteomes" id="UP000694844"/>
    </source>
</evidence>
<dbReference type="Proteomes" id="UP000694844">
    <property type="component" value="Chromosome 8"/>
</dbReference>
<dbReference type="InterPro" id="IPR050952">
    <property type="entry name" value="TRIM-NHL_E3_ligases"/>
</dbReference>
<dbReference type="GO" id="GO:0043161">
    <property type="term" value="P:proteasome-mediated ubiquitin-dependent protein catabolic process"/>
    <property type="evidence" value="ECO:0007669"/>
    <property type="project" value="TreeGrafter"/>
</dbReference>
<dbReference type="GeneID" id="111108839"/>
<feature type="coiled-coil region" evidence="1">
    <location>
        <begin position="42"/>
        <end position="76"/>
    </location>
</feature>
<keyword evidence="2" id="KW-1185">Reference proteome</keyword>
<name>A0A8B8BB30_CRAVI</name>
<dbReference type="SUPFAM" id="SSF101898">
    <property type="entry name" value="NHL repeat"/>
    <property type="match status" value="1"/>
</dbReference>
<dbReference type="InterPro" id="IPR011042">
    <property type="entry name" value="6-blade_b-propeller_TolB-like"/>
</dbReference>
<dbReference type="GO" id="GO:0000209">
    <property type="term" value="P:protein polyubiquitination"/>
    <property type="evidence" value="ECO:0007669"/>
    <property type="project" value="TreeGrafter"/>
</dbReference>
<dbReference type="PANTHER" id="PTHR24104">
    <property type="entry name" value="E3 UBIQUITIN-PROTEIN LIGASE NHLRC1-RELATED"/>
    <property type="match status" value="1"/>
</dbReference>
<dbReference type="OrthoDB" id="27136at2759"/>
<accession>A0A8B8BB30</accession>
<evidence type="ECO:0000313" key="3">
    <source>
        <dbReference type="RefSeq" id="XP_022300630.1"/>
    </source>
</evidence>
<reference evidence="3" key="1">
    <citation type="submission" date="2025-08" db="UniProtKB">
        <authorList>
            <consortium name="RefSeq"/>
        </authorList>
    </citation>
    <scope>IDENTIFICATION</scope>
    <source>
        <tissue evidence="3">Whole sample</tissue>
    </source>
</reference>
<sequence length="373" mass="42760">MTKYMIRDKQHTSSKKKVQCPNREFTREIIHRDTEELENKILPNYEEISKDLENKIANLDGQYKKLTTDISNQREEFHKEIDAIFDKVELEMIGIKEQHSIRELLDEPELLETINTGYKKLCNVAYFDDEGIWTSGDTGIIRCFNIQGVPQKTINTKGNDWPRDLVGDKNGALLYSEWLSRTVNKVQNDQTEVIITLQGWHPLNLCVSTSGDLLVTMHSDDKSKAKVVRYSGSTVKQTIQFDDEGQSLYSGNSFFKYISENRNLDICVADWKAGAVVVVNQAGQLRFRYTGHPSPTKNMPFEPRGITTDSQSCILTVSGKNHCIHILDTDGQFLRYIDNCDLKDLWGLCVDSIDSLFVCEYYTGNVKKIKYLK</sequence>
<evidence type="ECO:0000256" key="1">
    <source>
        <dbReference type="SAM" id="Coils"/>
    </source>
</evidence>
<dbReference type="GO" id="GO:0061630">
    <property type="term" value="F:ubiquitin protein ligase activity"/>
    <property type="evidence" value="ECO:0007669"/>
    <property type="project" value="TreeGrafter"/>
</dbReference>
<organism evidence="2 3">
    <name type="scientific">Crassostrea virginica</name>
    <name type="common">Eastern oyster</name>
    <dbReference type="NCBI Taxonomy" id="6565"/>
    <lineage>
        <taxon>Eukaryota</taxon>
        <taxon>Metazoa</taxon>
        <taxon>Spiralia</taxon>
        <taxon>Lophotrochozoa</taxon>
        <taxon>Mollusca</taxon>
        <taxon>Bivalvia</taxon>
        <taxon>Autobranchia</taxon>
        <taxon>Pteriomorphia</taxon>
        <taxon>Ostreida</taxon>
        <taxon>Ostreoidea</taxon>
        <taxon>Ostreidae</taxon>
        <taxon>Crassostrea</taxon>
    </lineage>
</organism>
<keyword evidence="1" id="KW-0175">Coiled coil</keyword>
<dbReference type="RefSeq" id="XP_022300630.1">
    <property type="nucleotide sequence ID" value="XM_022444922.1"/>
</dbReference>
<dbReference type="GO" id="GO:0008270">
    <property type="term" value="F:zinc ion binding"/>
    <property type="evidence" value="ECO:0007669"/>
    <property type="project" value="UniProtKB-KW"/>
</dbReference>
<gene>
    <name evidence="3" type="primary">LOC111108839</name>
</gene>
<dbReference type="PANTHER" id="PTHR24104:SF25">
    <property type="entry name" value="PROTEIN LIN-41"/>
    <property type="match status" value="1"/>
</dbReference>
<protein>
    <submittedName>
        <fullName evidence="3">Uncharacterized protein LOC111108839</fullName>
    </submittedName>
</protein>